<dbReference type="InterPro" id="IPR051488">
    <property type="entry name" value="WD_repeat_striatin"/>
</dbReference>
<accession>A0AAN6D4B3</accession>
<comment type="caution">
    <text evidence="4">The sequence shown here is derived from an EMBL/GenBank/DDBJ whole genome shotgun (WGS) entry which is preliminary data.</text>
</comment>
<dbReference type="Pfam" id="PF08232">
    <property type="entry name" value="Striatin"/>
    <property type="match status" value="1"/>
</dbReference>
<evidence type="ECO:0000313" key="4">
    <source>
        <dbReference type="EMBL" id="KAG7726189.1"/>
    </source>
</evidence>
<protein>
    <recommendedName>
        <fullName evidence="3">Striatin N-terminal domain-containing protein</fullName>
    </recommendedName>
</protein>
<evidence type="ECO:0000256" key="2">
    <source>
        <dbReference type="SAM" id="MobiDB-lite"/>
    </source>
</evidence>
<organism evidence="4 5">
    <name type="scientific">Ogataea haglerorum</name>
    <dbReference type="NCBI Taxonomy" id="1937702"/>
    <lineage>
        <taxon>Eukaryota</taxon>
        <taxon>Fungi</taxon>
        <taxon>Dikarya</taxon>
        <taxon>Ascomycota</taxon>
        <taxon>Saccharomycotina</taxon>
        <taxon>Pichiomycetes</taxon>
        <taxon>Pichiales</taxon>
        <taxon>Pichiaceae</taxon>
        <taxon>Ogataea</taxon>
    </lineage>
</organism>
<dbReference type="InterPro" id="IPR013258">
    <property type="entry name" value="Striatin_N"/>
</dbReference>
<name>A0AAN6D4B3_9ASCO</name>
<dbReference type="Proteomes" id="UP000738402">
    <property type="component" value="Unassembled WGS sequence"/>
</dbReference>
<keyword evidence="1" id="KW-0175">Coiled coil</keyword>
<feature type="region of interest" description="Disordered" evidence="2">
    <location>
        <begin position="88"/>
        <end position="109"/>
    </location>
</feature>
<reference evidence="4" key="1">
    <citation type="journal article" date="2021" name="G3 (Bethesda)">
        <title>Genomic diversity, chromosomal rearrangements, and interspecies hybridization in the ogataea polymorpha species complex.</title>
        <authorList>
            <person name="Hanson S.J."/>
            <person name="Cinneide E.O."/>
            <person name="Salzberg L.I."/>
            <person name="Wolfe K.H."/>
            <person name="McGowan J."/>
            <person name="Fitzpatrick D.A."/>
            <person name="Matlin K."/>
        </authorList>
    </citation>
    <scope>NUCLEOTIDE SEQUENCE</scope>
    <source>
        <strain evidence="4">83-405-1</strain>
    </source>
</reference>
<sequence>MEQSHFGGSKPNGGSSNGTGDAFGQASGVSQYTLPGVMQYLQSQFTTVQRNRMMSDLERSALKLRIVELESERNTLKLQNEKLKARVDEMEKGHTRTKEPSRDESSVDHLLAPDNVDVTRLVKARQFLRTATNEILYMLKSPTVELSDPLHLSKDETYEFYSNLNARSTPSQKTSTLSSQDSAAADYLDMAISLEAKAKPHNDTNHKVPAQAVAPPAKTTVILGEAIGKCFLVDGLLFAYLPDKKCINVWSSLENGVELKHSILIGSTKVEDMVYHKEVLIVLSVKQVLAFMLEAKENALPLATYEWDERIQFVDFREDRLVAVFDDKVEILKLECQDECFEPVYAIDRNSDIKFLAAKFTNLHDYDLAILSNKSLILRNTKQQFKSKLTKTKAWNATTFDNVIVTPEYVLSREKTALSCIWYKDLSSDKREIEELSENAQLGFSLDDPGLVFVWSPKNDGSQLLFYQWTNDECSVSSQMELDEQFKEVCVGQFGGKGAVVGASGTGISLFNEWEII</sequence>
<proteinExistence type="predicted"/>
<feature type="domain" description="Striatin N-terminal" evidence="3">
    <location>
        <begin position="33"/>
        <end position="93"/>
    </location>
</feature>
<evidence type="ECO:0000259" key="3">
    <source>
        <dbReference type="Pfam" id="PF08232"/>
    </source>
</evidence>
<feature type="compositionally biased region" description="Basic and acidic residues" evidence="2">
    <location>
        <begin position="88"/>
        <end position="107"/>
    </location>
</feature>
<dbReference type="PANTHER" id="PTHR15653">
    <property type="entry name" value="STRIATIN"/>
    <property type="match status" value="1"/>
</dbReference>
<evidence type="ECO:0000256" key="1">
    <source>
        <dbReference type="ARBA" id="ARBA00023054"/>
    </source>
</evidence>
<dbReference type="PANTHER" id="PTHR15653:SF0">
    <property type="entry name" value="CONNECTOR OF KINASE TO AP-1, ISOFORM E"/>
    <property type="match status" value="1"/>
</dbReference>
<dbReference type="CDD" id="cd14686">
    <property type="entry name" value="bZIP"/>
    <property type="match status" value="1"/>
</dbReference>
<gene>
    <name evidence="4" type="ORF">KL933_003631</name>
</gene>
<evidence type="ECO:0000313" key="5">
    <source>
        <dbReference type="Proteomes" id="UP000738402"/>
    </source>
</evidence>
<feature type="compositionally biased region" description="Low complexity" evidence="2">
    <location>
        <begin position="7"/>
        <end position="20"/>
    </location>
</feature>
<dbReference type="AlphaFoldDB" id="A0AAN6D4B3"/>
<feature type="region of interest" description="Disordered" evidence="2">
    <location>
        <begin position="1"/>
        <end position="24"/>
    </location>
</feature>
<dbReference type="EMBL" id="JAHLUH010000010">
    <property type="protein sequence ID" value="KAG7726189.1"/>
    <property type="molecule type" value="Genomic_DNA"/>
</dbReference>